<keyword evidence="1" id="KW-1133">Transmembrane helix</keyword>
<sequence length="489" mass="53891">MRVSSNSTSSKQKLLSRNSIDGSGITSSLRRDLSVISTNEIQYPKFLKNDGQIEEQTLMQVEVINNDLLRKSHRAELASKNRCLTQRWQTALVISLVLLGLAGGIGGLAYWITSPRVITQPYLLYGESCYMNSRSCDSTRMLWCPAGTCICMGDFQWNTTAQNCSCGQYQIWNGIKCQDYGYYGDPCTSSVACRPTLTCEIVTNQTYTTGQNVCVCDNVTYLDTTSGSTTQGQCIARLTYDDSCKTKFDCQDWLGLSCTNTSSGSKCQCSSTSYWDGSICIQNALGWQSCNSTVPCDTTRGLSCVSSQCECDQYSYWDNITTLWCQQKKTYAVSCQYDFQCNTTVNLSCPTNSTGCNCYTTSVAYMCDCQMGYFWDGQRCTSQHSFNGTCPGQYACSSNLVCYLGHCICPGNMLWNNPTANTCDCSLGTSWNSTTNIGIDSINGTFARICCDSLDSIDKGYPYSQSDISITGESISSKSIVVFFPGVDY</sequence>
<proteinExistence type="predicted"/>
<evidence type="ECO:0000313" key="3">
    <source>
        <dbReference type="Proteomes" id="UP000663882"/>
    </source>
</evidence>
<dbReference type="OrthoDB" id="9979689at2759"/>
<evidence type="ECO:0008006" key="4">
    <source>
        <dbReference type="Google" id="ProtNLM"/>
    </source>
</evidence>
<dbReference type="Proteomes" id="UP000663882">
    <property type="component" value="Unassembled WGS sequence"/>
</dbReference>
<reference evidence="2" key="1">
    <citation type="submission" date="2021-02" db="EMBL/GenBank/DDBJ databases">
        <authorList>
            <person name="Nowell W R."/>
        </authorList>
    </citation>
    <scope>NUCLEOTIDE SEQUENCE</scope>
</reference>
<accession>A0A813YAS4</accession>
<name>A0A813YAS4_9BILA</name>
<feature type="transmembrane region" description="Helical" evidence="1">
    <location>
        <begin position="90"/>
        <end position="112"/>
    </location>
</feature>
<evidence type="ECO:0000313" key="2">
    <source>
        <dbReference type="EMBL" id="CAF0881481.1"/>
    </source>
</evidence>
<gene>
    <name evidence="2" type="ORF">RFH988_LOCUS7989</name>
</gene>
<keyword evidence="1" id="KW-0812">Transmembrane</keyword>
<dbReference type="EMBL" id="CAJNOO010000262">
    <property type="protein sequence ID" value="CAF0881481.1"/>
    <property type="molecule type" value="Genomic_DNA"/>
</dbReference>
<comment type="caution">
    <text evidence="2">The sequence shown here is derived from an EMBL/GenBank/DDBJ whole genome shotgun (WGS) entry which is preliminary data.</text>
</comment>
<evidence type="ECO:0000256" key="1">
    <source>
        <dbReference type="SAM" id="Phobius"/>
    </source>
</evidence>
<organism evidence="2 3">
    <name type="scientific">Rotaria sordida</name>
    <dbReference type="NCBI Taxonomy" id="392033"/>
    <lineage>
        <taxon>Eukaryota</taxon>
        <taxon>Metazoa</taxon>
        <taxon>Spiralia</taxon>
        <taxon>Gnathifera</taxon>
        <taxon>Rotifera</taxon>
        <taxon>Eurotatoria</taxon>
        <taxon>Bdelloidea</taxon>
        <taxon>Philodinida</taxon>
        <taxon>Philodinidae</taxon>
        <taxon>Rotaria</taxon>
    </lineage>
</organism>
<protein>
    <recommendedName>
        <fullName evidence="4">EGF-like domain-containing protein</fullName>
    </recommendedName>
</protein>
<dbReference type="AlphaFoldDB" id="A0A813YAS4"/>
<keyword evidence="1" id="KW-0472">Membrane</keyword>